<dbReference type="EMBL" id="KI965394">
    <property type="protein sequence ID" value="EUD74371.1"/>
    <property type="molecule type" value="Genomic_DNA"/>
</dbReference>
<evidence type="ECO:0000313" key="1">
    <source>
        <dbReference type="EMBL" id="EUD74371.1"/>
    </source>
</evidence>
<reference evidence="1 2" key="1">
    <citation type="submission" date="2013-02" db="EMBL/GenBank/DDBJ databases">
        <title>The Genome Sequence of Plasmodium vinckei petteri CR.</title>
        <authorList>
            <consortium name="The Broad Institute Genome Sequencing Platform"/>
            <consortium name="The Broad Institute Genome Sequencing Center for Infectious Disease"/>
            <person name="Neafsey D."/>
            <person name="Cheeseman I."/>
            <person name="Volkman S."/>
            <person name="Adams J."/>
            <person name="Walker B."/>
            <person name="Young S.K."/>
            <person name="Zeng Q."/>
            <person name="Gargeya S."/>
            <person name="Fitzgerald M."/>
            <person name="Haas B."/>
            <person name="Abouelleil A."/>
            <person name="Alvarado L."/>
            <person name="Arachchi H.M."/>
            <person name="Berlin A.M."/>
            <person name="Chapman S.B."/>
            <person name="Dewar J."/>
            <person name="Goldberg J."/>
            <person name="Griggs A."/>
            <person name="Gujja S."/>
            <person name="Hansen M."/>
            <person name="Howarth C."/>
            <person name="Imamovic A."/>
            <person name="Larimer J."/>
            <person name="McCowan C."/>
            <person name="Murphy C."/>
            <person name="Neiman D."/>
            <person name="Pearson M."/>
            <person name="Priest M."/>
            <person name="Roberts A."/>
            <person name="Saif S."/>
            <person name="Shea T."/>
            <person name="Sisk P."/>
            <person name="Sykes S."/>
            <person name="Wortman J."/>
            <person name="Nusbaum C."/>
            <person name="Birren B."/>
        </authorList>
    </citation>
    <scope>NUCLEOTIDE SEQUENCE [LARGE SCALE GENOMIC DNA]</scope>
    <source>
        <strain evidence="1 2">CR</strain>
    </source>
</reference>
<evidence type="ECO:0000313" key="2">
    <source>
        <dbReference type="Proteomes" id="UP000030659"/>
    </source>
</evidence>
<protein>
    <submittedName>
        <fullName evidence="1">Uncharacterized protein</fullName>
    </submittedName>
</protein>
<dbReference type="Proteomes" id="UP000030659">
    <property type="component" value="Unassembled WGS sequence"/>
</dbReference>
<dbReference type="AlphaFoldDB" id="W7B8K0"/>
<proteinExistence type="predicted"/>
<gene>
    <name evidence="1" type="ORF">YYG_00321</name>
</gene>
<accession>W7B8K0</accession>
<sequence length="75" mass="8951">MKTIIYMLQCLEMCGKYDLYINNKKINIWVYMSNKIRFKEKNNKSGEICVYNKTRLQSGSPFFFSPANSFYILTK</sequence>
<organism evidence="1 2">
    <name type="scientific">Plasmodium vinckei petteri</name>
    <dbReference type="NCBI Taxonomy" id="138298"/>
    <lineage>
        <taxon>Eukaryota</taxon>
        <taxon>Sar</taxon>
        <taxon>Alveolata</taxon>
        <taxon>Apicomplexa</taxon>
        <taxon>Aconoidasida</taxon>
        <taxon>Haemosporida</taxon>
        <taxon>Plasmodiidae</taxon>
        <taxon>Plasmodium</taxon>
        <taxon>Plasmodium (Vinckeia)</taxon>
    </lineage>
</organism>
<name>W7B8K0_PLAVN</name>